<dbReference type="Proteomes" id="UP000569951">
    <property type="component" value="Unassembled WGS sequence"/>
</dbReference>
<organism evidence="1 2">
    <name type="scientific">Deinobacterium chartae</name>
    <dbReference type="NCBI Taxonomy" id="521158"/>
    <lineage>
        <taxon>Bacteria</taxon>
        <taxon>Thermotogati</taxon>
        <taxon>Deinococcota</taxon>
        <taxon>Deinococci</taxon>
        <taxon>Deinococcales</taxon>
        <taxon>Deinococcaceae</taxon>
        <taxon>Deinobacterium</taxon>
    </lineage>
</organism>
<name>A0A841I3H5_9DEIO</name>
<gene>
    <name evidence="1" type="ORF">HNR42_003313</name>
</gene>
<dbReference type="AlphaFoldDB" id="A0A841I3H5"/>
<dbReference type="EMBL" id="JACHHG010000016">
    <property type="protein sequence ID" value="MBB6099853.1"/>
    <property type="molecule type" value="Genomic_DNA"/>
</dbReference>
<dbReference type="RefSeq" id="WP_183988593.1">
    <property type="nucleotide sequence ID" value="NZ_JACHHG010000016.1"/>
</dbReference>
<sequence>MDVYIVTWWTRTRSDGFIDIASNLQDAMQRAHQLEGEPLGWQAEEHPLGTETRIWRAAGKRKRHYTIERRSL</sequence>
<proteinExistence type="predicted"/>
<comment type="caution">
    <text evidence="1">The sequence shown here is derived from an EMBL/GenBank/DDBJ whole genome shotgun (WGS) entry which is preliminary data.</text>
</comment>
<reference evidence="1 2" key="1">
    <citation type="submission" date="2020-08" db="EMBL/GenBank/DDBJ databases">
        <title>Genomic Encyclopedia of Type Strains, Phase IV (KMG-IV): sequencing the most valuable type-strain genomes for metagenomic binning, comparative biology and taxonomic classification.</title>
        <authorList>
            <person name="Goeker M."/>
        </authorList>
    </citation>
    <scope>NUCLEOTIDE SEQUENCE [LARGE SCALE GENOMIC DNA]</scope>
    <source>
        <strain evidence="1 2">DSM 21458</strain>
    </source>
</reference>
<evidence type="ECO:0000313" key="1">
    <source>
        <dbReference type="EMBL" id="MBB6099853.1"/>
    </source>
</evidence>
<keyword evidence="2" id="KW-1185">Reference proteome</keyword>
<accession>A0A841I3H5</accession>
<evidence type="ECO:0000313" key="2">
    <source>
        <dbReference type="Proteomes" id="UP000569951"/>
    </source>
</evidence>
<protein>
    <submittedName>
        <fullName evidence="1">Uncharacterized protein</fullName>
    </submittedName>
</protein>